<dbReference type="Proteomes" id="UP000184315">
    <property type="component" value="Unassembled WGS sequence"/>
</dbReference>
<sequence length="55" mass="6369">MLNEQDLTLISPGKAELVKDIFPDSPGFYTYQLMNFNILFMMTNSNPLITPFIFH</sequence>
<evidence type="ECO:0000313" key="1">
    <source>
        <dbReference type="EMBL" id="CUR36053.1"/>
    </source>
</evidence>
<proteinExistence type="predicted"/>
<accession>A0A1J1LTY4</accession>
<keyword evidence="2" id="KW-1185">Reference proteome</keyword>
<reference evidence="2" key="1">
    <citation type="submission" date="2015-10" db="EMBL/GenBank/DDBJ databases">
        <authorList>
            <person name="Regsiter A."/>
            <person name="william w."/>
        </authorList>
    </citation>
    <scope>NUCLEOTIDE SEQUENCE [LARGE SCALE GENOMIC DNA]</scope>
</reference>
<dbReference type="AlphaFoldDB" id="A0A1J1LTY4"/>
<gene>
    <name evidence="1" type="ORF">PL921480163</name>
</gene>
<name>A0A1J1LTY4_9CYAN</name>
<organism evidence="1 2">
    <name type="scientific">Planktothrix tepida PCC 9214</name>
    <dbReference type="NCBI Taxonomy" id="671072"/>
    <lineage>
        <taxon>Bacteria</taxon>
        <taxon>Bacillati</taxon>
        <taxon>Cyanobacteriota</taxon>
        <taxon>Cyanophyceae</taxon>
        <taxon>Oscillatoriophycideae</taxon>
        <taxon>Oscillatoriales</taxon>
        <taxon>Microcoleaceae</taxon>
        <taxon>Planktothrix</taxon>
    </lineage>
</organism>
<protein>
    <submittedName>
        <fullName evidence="1">Uncharacterized protein</fullName>
    </submittedName>
</protein>
<dbReference type="STRING" id="671072.PL921480163"/>
<dbReference type="EMBL" id="CZDF01000188">
    <property type="protein sequence ID" value="CUR36053.1"/>
    <property type="molecule type" value="Genomic_DNA"/>
</dbReference>
<evidence type="ECO:0000313" key="2">
    <source>
        <dbReference type="Proteomes" id="UP000184315"/>
    </source>
</evidence>
<dbReference type="RefSeq" id="WP_222425191.1">
    <property type="nucleotide sequence ID" value="NZ_LN889764.1"/>
</dbReference>